<evidence type="ECO:0000313" key="9">
    <source>
        <dbReference type="Proteomes" id="UP000244248"/>
    </source>
</evidence>
<keyword evidence="4 6" id="KW-1133">Transmembrane helix</keyword>
<sequence length="950" mass="105420">MSENNDAAHMSRTTKMLRAIEPLIYAKRWLTMSILLVITAFLFVHMLLIRTDAGFDKSIPLEHPYMKVLKQYMADFGGANTVLVALIQKDGNIYNEKYLTELKQATDEVFFLPGIDRSRVSSLFTPDVRYIEVVEGGFKGGNVIPAEYAPTQEMFDIVRDHVNKGGHVGRYTTKDQRGAMIFSELLEVDPVTGEKLDYGNVAHMLEDRIRGRFTSKIKYTYKLKADYTSEDGKYKFKAGEAVDEGFTDLGWKQRFTTFNALKQVEGEDKKEIVPIKGNLVTVSTEANPQYNPDVEIHILGFAKVVGDVIDATLQVVVFFLITLIMTMILLWLYIGNFKLAVLPLICSLVAVVWEFGLLRLLGFGLDPFAILVPFLILAVSVSHGVQYVNAWVGEIAENGRNSFDASLQTWRRLAIYGTMAIMTDVVGFATIYLIPIDIIREMSINATLGMAAIIVTNKIMMPIMLTWVDIGDPKVFAAKQEKRDSIFDPVWHVLSNMVNFKPAVITIVICSFILGWSLWKGKELQVGDSQAGVPELLPDSRFNKDFREVTNNFAIGVDIFKVVAETDADACTKYTVMEQIDRFGWHMQNTAGVQSTISLPWAGRQVNSAFSEASPKFKVLPRNKYAMVQSITPIPTSSGLLSPNCSAMAVFVFTKDHRAATIERMVEGVNKFNTTNGAEFYADNKDVDAKYCADKLTARRNIGGTRADLAEAVDKYKKRHPDASDEDIAKDARIAGLQKNVDDGAAKLATFVKECPVNFAMATANVGVMAATNEEVHRLEKLTLLYVYIAIVICVYLSFFEWQSILSIMLPLALVSWSAYAVMAVLGIGMKVATLPVVALAVGIGVDYGIYIYATMADAVNGGFSMKEAYYKTLKMTGKAVIFTGITLGLGVATWLFSGLQFQRDMGALLVFMFTANMFGAILVLPAIASFLLKVKQLAPGEKPVFKPRH</sequence>
<keyword evidence="5 6" id="KW-0472">Membrane</keyword>
<comment type="caution">
    <text evidence="8">The sequence shown here is derived from an EMBL/GenBank/DDBJ whole genome shotgun (WGS) entry which is preliminary data.</text>
</comment>
<feature type="transmembrane region" description="Helical" evidence="6">
    <location>
        <begin position="29"/>
        <end position="49"/>
    </location>
</feature>
<keyword evidence="9" id="KW-1185">Reference proteome</keyword>
<feature type="transmembrane region" description="Helical" evidence="6">
    <location>
        <begin position="805"/>
        <end position="828"/>
    </location>
</feature>
<dbReference type="EMBL" id="QANS01000001">
    <property type="protein sequence ID" value="PTU32718.1"/>
    <property type="molecule type" value="Genomic_DNA"/>
</dbReference>
<name>A0A2T5MJI5_9GAMM</name>
<feature type="transmembrane region" description="Helical" evidence="6">
    <location>
        <begin position="446"/>
        <end position="468"/>
    </location>
</feature>
<feature type="transmembrane region" description="Helical" evidence="6">
    <location>
        <begin position="313"/>
        <end position="334"/>
    </location>
</feature>
<evidence type="ECO:0000256" key="1">
    <source>
        <dbReference type="ARBA" id="ARBA00004651"/>
    </source>
</evidence>
<evidence type="ECO:0000256" key="3">
    <source>
        <dbReference type="ARBA" id="ARBA00022692"/>
    </source>
</evidence>
<feature type="transmembrane region" description="Helical" evidence="6">
    <location>
        <begin position="782"/>
        <end position="799"/>
    </location>
</feature>
<dbReference type="PROSITE" id="PS50156">
    <property type="entry name" value="SSD"/>
    <property type="match status" value="1"/>
</dbReference>
<protein>
    <recommendedName>
        <fullName evidence="7">SSD domain-containing protein</fullName>
    </recommendedName>
</protein>
<dbReference type="Proteomes" id="UP000244248">
    <property type="component" value="Unassembled WGS sequence"/>
</dbReference>
<feature type="transmembrane region" description="Helical" evidence="6">
    <location>
        <begin position="340"/>
        <end position="361"/>
    </location>
</feature>
<evidence type="ECO:0000256" key="2">
    <source>
        <dbReference type="ARBA" id="ARBA00022475"/>
    </source>
</evidence>
<dbReference type="AlphaFoldDB" id="A0A2T5MJI5"/>
<organism evidence="8 9">
    <name type="scientific">Stenotrophobium rhamnosiphilum</name>
    <dbReference type="NCBI Taxonomy" id="2029166"/>
    <lineage>
        <taxon>Bacteria</taxon>
        <taxon>Pseudomonadati</taxon>
        <taxon>Pseudomonadota</taxon>
        <taxon>Gammaproteobacteria</taxon>
        <taxon>Nevskiales</taxon>
        <taxon>Nevskiaceae</taxon>
        <taxon>Stenotrophobium</taxon>
    </lineage>
</organism>
<comment type="subcellular location">
    <subcellularLocation>
        <location evidence="1">Cell membrane</location>
        <topology evidence="1">Multi-pass membrane protein</topology>
    </subcellularLocation>
</comment>
<dbReference type="PANTHER" id="PTHR33406">
    <property type="entry name" value="MEMBRANE PROTEIN MJ1562-RELATED"/>
    <property type="match status" value="1"/>
</dbReference>
<dbReference type="Pfam" id="PF03176">
    <property type="entry name" value="MMPL"/>
    <property type="match status" value="1"/>
</dbReference>
<feature type="transmembrane region" description="Helical" evidence="6">
    <location>
        <begin position="413"/>
        <end position="434"/>
    </location>
</feature>
<feature type="transmembrane region" description="Helical" evidence="6">
    <location>
        <begin position="876"/>
        <end position="897"/>
    </location>
</feature>
<feature type="transmembrane region" description="Helical" evidence="6">
    <location>
        <begin position="500"/>
        <end position="519"/>
    </location>
</feature>
<dbReference type="RefSeq" id="WP_107938425.1">
    <property type="nucleotide sequence ID" value="NZ_QANS01000001.1"/>
</dbReference>
<keyword evidence="2" id="KW-1003">Cell membrane</keyword>
<evidence type="ECO:0000256" key="5">
    <source>
        <dbReference type="ARBA" id="ARBA00023136"/>
    </source>
</evidence>
<reference evidence="8 9" key="1">
    <citation type="submission" date="2018-04" db="EMBL/GenBank/DDBJ databases">
        <title>Novel species isolated from glacier.</title>
        <authorList>
            <person name="Liu Q."/>
            <person name="Xin Y.-H."/>
        </authorList>
    </citation>
    <scope>NUCLEOTIDE SEQUENCE [LARGE SCALE GENOMIC DNA]</scope>
    <source>
        <strain evidence="8 9">GT1R17</strain>
    </source>
</reference>
<dbReference type="Gene3D" id="1.20.1640.10">
    <property type="entry name" value="Multidrug efflux transporter AcrB transmembrane domain"/>
    <property type="match status" value="2"/>
</dbReference>
<dbReference type="InterPro" id="IPR004869">
    <property type="entry name" value="MMPL_dom"/>
</dbReference>
<feature type="transmembrane region" description="Helical" evidence="6">
    <location>
        <begin position="909"/>
        <end position="933"/>
    </location>
</feature>
<evidence type="ECO:0000256" key="4">
    <source>
        <dbReference type="ARBA" id="ARBA00022989"/>
    </source>
</evidence>
<dbReference type="InterPro" id="IPR050545">
    <property type="entry name" value="Mycobact_MmpL"/>
</dbReference>
<evidence type="ECO:0000259" key="7">
    <source>
        <dbReference type="PROSITE" id="PS50156"/>
    </source>
</evidence>
<dbReference type="InterPro" id="IPR000731">
    <property type="entry name" value="SSD"/>
</dbReference>
<keyword evidence="3 6" id="KW-0812">Transmembrane</keyword>
<dbReference type="PANTHER" id="PTHR33406:SF10">
    <property type="entry name" value="SSD DOMAIN-CONTAINING PROTEIN"/>
    <property type="match status" value="1"/>
</dbReference>
<feature type="transmembrane region" description="Helical" evidence="6">
    <location>
        <begin position="835"/>
        <end position="856"/>
    </location>
</feature>
<evidence type="ECO:0000313" key="8">
    <source>
        <dbReference type="EMBL" id="PTU32718.1"/>
    </source>
</evidence>
<feature type="domain" description="SSD" evidence="7">
    <location>
        <begin position="307"/>
        <end position="467"/>
    </location>
</feature>
<dbReference type="SUPFAM" id="SSF82866">
    <property type="entry name" value="Multidrug efflux transporter AcrB transmembrane domain"/>
    <property type="match status" value="2"/>
</dbReference>
<accession>A0A2T5MJI5</accession>
<feature type="transmembrane region" description="Helical" evidence="6">
    <location>
        <begin position="368"/>
        <end position="393"/>
    </location>
</feature>
<dbReference type="OrthoDB" id="5963930at2"/>
<gene>
    <name evidence="8" type="ORF">CJD38_00915</name>
</gene>
<proteinExistence type="predicted"/>
<dbReference type="GO" id="GO:0005886">
    <property type="term" value="C:plasma membrane"/>
    <property type="evidence" value="ECO:0007669"/>
    <property type="project" value="UniProtKB-SubCell"/>
</dbReference>
<evidence type="ECO:0000256" key="6">
    <source>
        <dbReference type="SAM" id="Phobius"/>
    </source>
</evidence>